<proteinExistence type="predicted"/>
<accession>S9ZFH1</accession>
<feature type="transmembrane region" description="Helical" evidence="1">
    <location>
        <begin position="12"/>
        <end position="34"/>
    </location>
</feature>
<reference evidence="2 3" key="1">
    <citation type="submission" date="2013-06" db="EMBL/GenBank/DDBJ databases">
        <title>Draft genome sequence of Thauera terpenica.</title>
        <authorList>
            <person name="Liu B."/>
            <person name="Frostegard A.H."/>
            <person name="Shapleigh J.P."/>
        </authorList>
    </citation>
    <scope>NUCLEOTIDE SEQUENCE [LARGE SCALE GENOMIC DNA]</scope>
    <source>
        <strain evidence="2 3">58Eu</strain>
    </source>
</reference>
<name>S9ZFH1_9RHOO</name>
<dbReference type="STRING" id="1348657.M622_02480"/>
<keyword evidence="1" id="KW-0472">Membrane</keyword>
<dbReference type="Proteomes" id="UP000015455">
    <property type="component" value="Unassembled WGS sequence"/>
</dbReference>
<organism evidence="2 3">
    <name type="scientific">Thauera terpenica 58Eu</name>
    <dbReference type="NCBI Taxonomy" id="1348657"/>
    <lineage>
        <taxon>Bacteria</taxon>
        <taxon>Pseudomonadati</taxon>
        <taxon>Pseudomonadota</taxon>
        <taxon>Betaproteobacteria</taxon>
        <taxon>Rhodocyclales</taxon>
        <taxon>Zoogloeaceae</taxon>
        <taxon>Thauera</taxon>
    </lineage>
</organism>
<dbReference type="eggNOG" id="COG0798">
    <property type="taxonomic scope" value="Bacteria"/>
</dbReference>
<keyword evidence="1" id="KW-1133">Transmembrane helix</keyword>
<dbReference type="PATRIC" id="fig|1348657.5.peg.1474"/>
<evidence type="ECO:0000256" key="1">
    <source>
        <dbReference type="SAM" id="Phobius"/>
    </source>
</evidence>
<evidence type="ECO:0000313" key="2">
    <source>
        <dbReference type="EMBL" id="EPZ16060.1"/>
    </source>
</evidence>
<dbReference type="EMBL" id="ATJV01000048">
    <property type="protein sequence ID" value="EPZ16060.1"/>
    <property type="molecule type" value="Genomic_DNA"/>
</dbReference>
<keyword evidence="1" id="KW-0812">Transmembrane</keyword>
<comment type="caution">
    <text evidence="2">The sequence shown here is derived from an EMBL/GenBank/DDBJ whole genome shotgun (WGS) entry which is preliminary data.</text>
</comment>
<protein>
    <submittedName>
        <fullName evidence="2">Uncharacterized protein</fullName>
    </submittedName>
</protein>
<keyword evidence="3" id="KW-1185">Reference proteome</keyword>
<gene>
    <name evidence="2" type="ORF">M622_02480</name>
</gene>
<sequence length="55" mass="5766">MGLFERFLTVRVGLGILAGVGLGLAAPGAFQAIVGLEFAQVNWFPRPASKHAALE</sequence>
<evidence type="ECO:0000313" key="3">
    <source>
        <dbReference type="Proteomes" id="UP000015455"/>
    </source>
</evidence>
<dbReference type="AlphaFoldDB" id="S9ZFH1"/>